<organism evidence="15 16">
    <name type="scientific">bacterium (Candidatus Ratteibacteria) CG15_BIG_FIL_POST_REV_8_21_14_020_41_12</name>
    <dbReference type="NCBI Taxonomy" id="2014291"/>
    <lineage>
        <taxon>Bacteria</taxon>
        <taxon>Candidatus Ratteibacteria</taxon>
    </lineage>
</organism>
<sequence length="478" mass="53285">METLSVAEILGWTKGRLLQGNPKTVISSISLDSRKLKKNSFFIAIRGEKYDGHNFLKEAFERGAKGAIIDSKFTPTYFLPPLLRFAKQNGGGGLRRGGKKILIQVADTRKALGDIAAGYRKRFKIPLIAITGSDGKTTTKELAAHLLSSRFRLVKNPGNFNNEIGLSLTLFKLKKGIEVALVEMGMNKPGEIKRLSEIAMPTLGVITNVGQAHQGFFKDKQGIARAKAELLGSLSKGTAILNKDNQFFPFLKKRAKGKVITFGIKKKSDFQAREISSVSQGIKFKVNNLKLKLPLFGYFNVYNILAAIAVAKEFKISNQEIKKVLRNFKPLPHHFQLIKLRKFCLIDDTYNSNPLAFREAIEELARMKTEGRRVVIASEMKELGKFSRKEHYLVGKFIAQSKIDFLVTIGKLAKEIGKGASQAGFRKENILHCQSNEEVVKSKKIFLPGDLILVKGSHACHLEGVVEKLKNQERLTSI</sequence>
<evidence type="ECO:0000256" key="10">
    <source>
        <dbReference type="HAMAP-Rule" id="MF_02019"/>
    </source>
</evidence>
<comment type="subcellular location">
    <subcellularLocation>
        <location evidence="10 11">Cytoplasm</location>
    </subcellularLocation>
</comment>
<evidence type="ECO:0000256" key="6">
    <source>
        <dbReference type="ARBA" id="ARBA00022960"/>
    </source>
</evidence>
<evidence type="ECO:0000256" key="5">
    <source>
        <dbReference type="ARBA" id="ARBA00022840"/>
    </source>
</evidence>
<dbReference type="SUPFAM" id="SSF63418">
    <property type="entry name" value="MurE/MurF N-terminal domain"/>
    <property type="match status" value="1"/>
</dbReference>
<dbReference type="InterPro" id="IPR005863">
    <property type="entry name" value="UDP-N-AcMur_synth"/>
</dbReference>
<dbReference type="InterPro" id="IPR000713">
    <property type="entry name" value="Mur_ligase_N"/>
</dbReference>
<reference evidence="16" key="1">
    <citation type="submission" date="2017-09" db="EMBL/GenBank/DDBJ databases">
        <title>Depth-based differentiation of microbial function through sediment-hosted aquifers and enrichment of novel symbionts in the deep terrestrial subsurface.</title>
        <authorList>
            <person name="Probst A.J."/>
            <person name="Ladd B."/>
            <person name="Jarett J.K."/>
            <person name="Geller-Mcgrath D.E."/>
            <person name="Sieber C.M.K."/>
            <person name="Emerson J.B."/>
            <person name="Anantharaman K."/>
            <person name="Thomas B.C."/>
            <person name="Malmstrom R."/>
            <person name="Stieglmeier M."/>
            <person name="Klingl A."/>
            <person name="Woyke T."/>
            <person name="Ryan C.M."/>
            <person name="Banfield J.F."/>
        </authorList>
    </citation>
    <scope>NUCLEOTIDE SEQUENCE [LARGE SCALE GENOMIC DNA]</scope>
</reference>
<evidence type="ECO:0000256" key="11">
    <source>
        <dbReference type="RuleBase" id="RU004136"/>
    </source>
</evidence>
<name>A0A2M7GYU3_9BACT</name>
<dbReference type="InterPro" id="IPR035911">
    <property type="entry name" value="MurE/MurF_N"/>
</dbReference>
<dbReference type="InterPro" id="IPR013221">
    <property type="entry name" value="Mur_ligase_cen"/>
</dbReference>
<evidence type="ECO:0000259" key="14">
    <source>
        <dbReference type="Pfam" id="PF08245"/>
    </source>
</evidence>
<protein>
    <recommendedName>
        <fullName evidence="10 11">UDP-N-acetylmuramoyl-tripeptide--D-alanyl-D-alanine ligase</fullName>
        <ecNumber evidence="10 11">6.3.2.10</ecNumber>
    </recommendedName>
    <alternativeName>
        <fullName evidence="10">D-alanyl-D-alanine-adding enzyme</fullName>
    </alternativeName>
</protein>
<keyword evidence="7 10" id="KW-0573">Peptidoglycan synthesis</keyword>
<comment type="caution">
    <text evidence="15">The sequence shown here is derived from an EMBL/GenBank/DDBJ whole genome shotgun (WGS) entry which is preliminary data.</text>
</comment>
<keyword evidence="3 10" id="KW-0132">Cell division</keyword>
<dbReference type="PANTHER" id="PTHR43024:SF1">
    <property type="entry name" value="UDP-N-ACETYLMURAMOYL-TRIPEPTIDE--D-ALANYL-D-ALANINE LIGASE"/>
    <property type="match status" value="1"/>
</dbReference>
<keyword evidence="8 10" id="KW-0131">Cell cycle</keyword>
<dbReference type="EMBL" id="PFFY01000158">
    <property type="protein sequence ID" value="PIW33657.1"/>
    <property type="molecule type" value="Genomic_DNA"/>
</dbReference>
<evidence type="ECO:0000313" key="15">
    <source>
        <dbReference type="EMBL" id="PIW33657.1"/>
    </source>
</evidence>
<evidence type="ECO:0000313" key="16">
    <source>
        <dbReference type="Proteomes" id="UP000230025"/>
    </source>
</evidence>
<dbReference type="GO" id="GO:0008360">
    <property type="term" value="P:regulation of cell shape"/>
    <property type="evidence" value="ECO:0007669"/>
    <property type="project" value="UniProtKB-KW"/>
</dbReference>
<proteinExistence type="inferred from homology"/>
<dbReference type="GO" id="GO:0047480">
    <property type="term" value="F:UDP-N-acetylmuramoyl-tripeptide-D-alanyl-D-alanine ligase activity"/>
    <property type="evidence" value="ECO:0007669"/>
    <property type="project" value="UniProtKB-UniRule"/>
</dbReference>
<evidence type="ECO:0000256" key="3">
    <source>
        <dbReference type="ARBA" id="ARBA00022618"/>
    </source>
</evidence>
<dbReference type="EC" id="6.3.2.10" evidence="10 11"/>
<dbReference type="InterPro" id="IPR036615">
    <property type="entry name" value="Mur_ligase_C_dom_sf"/>
</dbReference>
<gene>
    <name evidence="10" type="primary">murF</name>
    <name evidence="15" type="ORF">COW28_03430</name>
</gene>
<dbReference type="Proteomes" id="UP000230025">
    <property type="component" value="Unassembled WGS sequence"/>
</dbReference>
<evidence type="ECO:0000259" key="13">
    <source>
        <dbReference type="Pfam" id="PF02875"/>
    </source>
</evidence>
<dbReference type="PANTHER" id="PTHR43024">
    <property type="entry name" value="UDP-N-ACETYLMURAMOYL-TRIPEPTIDE--D-ALANYL-D-ALANINE LIGASE"/>
    <property type="match status" value="1"/>
</dbReference>
<comment type="catalytic activity">
    <reaction evidence="10 11">
        <text>D-alanyl-D-alanine + UDP-N-acetyl-alpha-D-muramoyl-L-alanyl-gamma-D-glutamyl-meso-2,6-diaminopimelate + ATP = UDP-N-acetyl-alpha-D-muramoyl-L-alanyl-gamma-D-glutamyl-meso-2,6-diaminopimeloyl-D-alanyl-D-alanine + ADP + phosphate + H(+)</text>
        <dbReference type="Rhea" id="RHEA:28374"/>
        <dbReference type="ChEBI" id="CHEBI:15378"/>
        <dbReference type="ChEBI" id="CHEBI:30616"/>
        <dbReference type="ChEBI" id="CHEBI:43474"/>
        <dbReference type="ChEBI" id="CHEBI:57822"/>
        <dbReference type="ChEBI" id="CHEBI:61386"/>
        <dbReference type="ChEBI" id="CHEBI:83905"/>
        <dbReference type="ChEBI" id="CHEBI:456216"/>
        <dbReference type="EC" id="6.3.2.10"/>
    </reaction>
</comment>
<feature type="domain" description="Mur ligase central" evidence="14">
    <location>
        <begin position="130"/>
        <end position="311"/>
    </location>
</feature>
<dbReference type="SUPFAM" id="SSF53623">
    <property type="entry name" value="MurD-like peptide ligases, catalytic domain"/>
    <property type="match status" value="1"/>
</dbReference>
<dbReference type="GO" id="GO:0005524">
    <property type="term" value="F:ATP binding"/>
    <property type="evidence" value="ECO:0007669"/>
    <property type="project" value="UniProtKB-UniRule"/>
</dbReference>
<keyword evidence="5 10" id="KW-0067">ATP-binding</keyword>
<dbReference type="Gene3D" id="3.40.1390.10">
    <property type="entry name" value="MurE/MurF, N-terminal domain"/>
    <property type="match status" value="1"/>
</dbReference>
<comment type="function">
    <text evidence="10 11">Involved in cell wall formation. Catalyzes the final step in the synthesis of UDP-N-acetylmuramoyl-pentapeptide, the precursor of murein.</text>
</comment>
<feature type="binding site" evidence="10">
    <location>
        <begin position="132"/>
        <end position="138"/>
    </location>
    <ligand>
        <name>ATP</name>
        <dbReference type="ChEBI" id="CHEBI:30616"/>
    </ligand>
</feature>
<accession>A0A2M7GYU3</accession>
<evidence type="ECO:0000256" key="2">
    <source>
        <dbReference type="ARBA" id="ARBA00022598"/>
    </source>
</evidence>
<dbReference type="Pfam" id="PF08245">
    <property type="entry name" value="Mur_ligase_M"/>
    <property type="match status" value="1"/>
</dbReference>
<comment type="similarity">
    <text evidence="10">Belongs to the MurCDEF family. MurF subfamily.</text>
</comment>
<dbReference type="Pfam" id="PF02875">
    <property type="entry name" value="Mur_ligase_C"/>
    <property type="match status" value="1"/>
</dbReference>
<dbReference type="InterPro" id="IPR051046">
    <property type="entry name" value="MurCDEF_CellWall_CoF430Synth"/>
</dbReference>
<evidence type="ECO:0000256" key="7">
    <source>
        <dbReference type="ARBA" id="ARBA00022984"/>
    </source>
</evidence>
<dbReference type="AlphaFoldDB" id="A0A2M7GYU3"/>
<dbReference type="Pfam" id="PF01225">
    <property type="entry name" value="Mur_ligase"/>
    <property type="match status" value="1"/>
</dbReference>
<dbReference type="GO" id="GO:0071555">
    <property type="term" value="P:cell wall organization"/>
    <property type="evidence" value="ECO:0007669"/>
    <property type="project" value="UniProtKB-KW"/>
</dbReference>
<dbReference type="NCBIfam" id="TIGR01143">
    <property type="entry name" value="murF"/>
    <property type="match status" value="1"/>
</dbReference>
<dbReference type="InterPro" id="IPR004101">
    <property type="entry name" value="Mur_ligase_C"/>
</dbReference>
<keyword evidence="4 10" id="KW-0547">Nucleotide-binding</keyword>
<comment type="pathway">
    <text evidence="10 11">Cell wall biogenesis; peptidoglycan biosynthesis.</text>
</comment>
<dbReference type="Gene3D" id="3.40.1190.10">
    <property type="entry name" value="Mur-like, catalytic domain"/>
    <property type="match status" value="1"/>
</dbReference>
<dbReference type="GO" id="GO:0008766">
    <property type="term" value="F:UDP-N-acetylmuramoylalanyl-D-glutamyl-2,6-diaminopimelate-D-alanyl-D-alanine ligase activity"/>
    <property type="evidence" value="ECO:0007669"/>
    <property type="project" value="RHEA"/>
</dbReference>
<evidence type="ECO:0000256" key="1">
    <source>
        <dbReference type="ARBA" id="ARBA00022490"/>
    </source>
</evidence>
<keyword evidence="9 10" id="KW-0961">Cell wall biogenesis/degradation</keyword>
<dbReference type="SUPFAM" id="SSF53244">
    <property type="entry name" value="MurD-like peptide ligases, peptide-binding domain"/>
    <property type="match status" value="1"/>
</dbReference>
<dbReference type="GO" id="GO:0009252">
    <property type="term" value="P:peptidoglycan biosynthetic process"/>
    <property type="evidence" value="ECO:0007669"/>
    <property type="project" value="UniProtKB-UniRule"/>
</dbReference>
<evidence type="ECO:0000256" key="4">
    <source>
        <dbReference type="ARBA" id="ARBA00022741"/>
    </source>
</evidence>
<dbReference type="GO" id="GO:0051301">
    <property type="term" value="P:cell division"/>
    <property type="evidence" value="ECO:0007669"/>
    <property type="project" value="UniProtKB-KW"/>
</dbReference>
<evidence type="ECO:0000256" key="9">
    <source>
        <dbReference type="ARBA" id="ARBA00023316"/>
    </source>
</evidence>
<evidence type="ECO:0000259" key="12">
    <source>
        <dbReference type="Pfam" id="PF01225"/>
    </source>
</evidence>
<dbReference type="UniPathway" id="UPA00219"/>
<keyword evidence="2 10" id="KW-0436">Ligase</keyword>
<dbReference type="InterPro" id="IPR036565">
    <property type="entry name" value="Mur-like_cat_sf"/>
</dbReference>
<evidence type="ECO:0000256" key="8">
    <source>
        <dbReference type="ARBA" id="ARBA00023306"/>
    </source>
</evidence>
<dbReference type="GO" id="GO:0005737">
    <property type="term" value="C:cytoplasm"/>
    <property type="evidence" value="ECO:0007669"/>
    <property type="project" value="UniProtKB-SubCell"/>
</dbReference>
<dbReference type="Gene3D" id="3.90.190.20">
    <property type="entry name" value="Mur ligase, C-terminal domain"/>
    <property type="match status" value="1"/>
</dbReference>
<feature type="domain" description="Mur ligase C-terminal" evidence="13">
    <location>
        <begin position="335"/>
        <end position="457"/>
    </location>
</feature>
<feature type="domain" description="Mur ligase N-terminal catalytic" evidence="12">
    <location>
        <begin position="26"/>
        <end position="119"/>
    </location>
</feature>
<keyword evidence="1 10" id="KW-0963">Cytoplasm</keyword>
<dbReference type="HAMAP" id="MF_02019">
    <property type="entry name" value="MurF"/>
    <property type="match status" value="1"/>
</dbReference>
<keyword evidence="6 10" id="KW-0133">Cell shape</keyword>